<keyword evidence="1" id="KW-0175">Coiled coil</keyword>
<name>A0A6J5CUI4_9BURK</name>
<evidence type="ECO:0000256" key="2">
    <source>
        <dbReference type="SAM" id="Phobius"/>
    </source>
</evidence>
<keyword evidence="2" id="KW-0472">Membrane</keyword>
<protein>
    <recommendedName>
        <fullName evidence="5">Methyl-accepting chemotaxis protein</fullName>
    </recommendedName>
</protein>
<keyword evidence="2" id="KW-1133">Transmembrane helix</keyword>
<dbReference type="Proteomes" id="UP000494330">
    <property type="component" value="Unassembled WGS sequence"/>
</dbReference>
<dbReference type="AlphaFoldDB" id="A0A6J5CUI4"/>
<keyword evidence="2" id="KW-0812">Transmembrane</keyword>
<evidence type="ECO:0000313" key="4">
    <source>
        <dbReference type="Proteomes" id="UP000494330"/>
    </source>
</evidence>
<dbReference type="RefSeq" id="WP_174923060.1">
    <property type="nucleotide sequence ID" value="NZ_CABVQD010000002.1"/>
</dbReference>
<proteinExistence type="predicted"/>
<feature type="transmembrane region" description="Helical" evidence="2">
    <location>
        <begin position="12"/>
        <end position="38"/>
    </location>
</feature>
<feature type="coiled-coil region" evidence="1">
    <location>
        <begin position="179"/>
        <end position="206"/>
    </location>
</feature>
<reference evidence="3 4" key="1">
    <citation type="submission" date="2019-09" db="EMBL/GenBank/DDBJ databases">
        <authorList>
            <person name="Depoorter E."/>
        </authorList>
    </citation>
    <scope>NUCLEOTIDE SEQUENCE [LARGE SCALE GENOMIC DNA]</scope>
    <source>
        <strain evidence="3">LMG 30113</strain>
    </source>
</reference>
<gene>
    <name evidence="3" type="ORF">BPA30113_00719</name>
</gene>
<keyword evidence="4" id="KW-1185">Reference proteome</keyword>
<evidence type="ECO:0000313" key="3">
    <source>
        <dbReference type="EMBL" id="VWB21711.1"/>
    </source>
</evidence>
<evidence type="ECO:0000256" key="1">
    <source>
        <dbReference type="SAM" id="Coils"/>
    </source>
</evidence>
<feature type="transmembrane region" description="Helical" evidence="2">
    <location>
        <begin position="209"/>
        <end position="231"/>
    </location>
</feature>
<accession>A0A6J5CUI4</accession>
<evidence type="ECO:0008006" key="5">
    <source>
        <dbReference type="Google" id="ProtNLM"/>
    </source>
</evidence>
<sequence>MSILTKIEGGYLQVLRVIVLLFATVVLIGGVIFGAIALDARLSKAPKVDSAIQVDPASFAWQSDAPAKTEAAAKDDSESPAQRLSTQLSGIVQKHGRAALSADYAVDRDAYEPSFQNVLGDEEHPDIAYYQQQIAYLDKVLSRADVAASIKKKVAGHGDEYAREQAYTDIVSAVMRDFSERYEARRTAVENEKKAAEETAAEHDQTARYAGIATLVALYSFVSLAVLIILVRVERSIRSIARTTHTAT</sequence>
<dbReference type="EMBL" id="CABVQD010000002">
    <property type="protein sequence ID" value="VWB21711.1"/>
    <property type="molecule type" value="Genomic_DNA"/>
</dbReference>
<organism evidence="3 4">
    <name type="scientific">Burkholderia paludis</name>
    <dbReference type="NCBI Taxonomy" id="1506587"/>
    <lineage>
        <taxon>Bacteria</taxon>
        <taxon>Pseudomonadati</taxon>
        <taxon>Pseudomonadota</taxon>
        <taxon>Betaproteobacteria</taxon>
        <taxon>Burkholderiales</taxon>
        <taxon>Burkholderiaceae</taxon>
        <taxon>Burkholderia</taxon>
        <taxon>Burkholderia cepacia complex</taxon>
    </lineage>
</organism>